<evidence type="ECO:0000259" key="1">
    <source>
        <dbReference type="Pfam" id="PF18199"/>
    </source>
</evidence>
<feature type="domain" description="Dynein heavy chain C-terminal" evidence="1">
    <location>
        <begin position="1"/>
        <end position="34"/>
    </location>
</feature>
<proteinExistence type="predicted"/>
<dbReference type="EMBL" id="OU893332">
    <property type="protein sequence ID" value="CAG9782450.1"/>
    <property type="molecule type" value="Genomic_DNA"/>
</dbReference>
<evidence type="ECO:0000313" key="2">
    <source>
        <dbReference type="EMBL" id="CAG9782450.1"/>
    </source>
</evidence>
<dbReference type="Gene3D" id="1.20.1270.280">
    <property type="match status" value="1"/>
</dbReference>
<dbReference type="Proteomes" id="UP001153714">
    <property type="component" value="Chromosome 1"/>
</dbReference>
<dbReference type="Pfam" id="PF18199">
    <property type="entry name" value="Dynein_C"/>
    <property type="match status" value="1"/>
</dbReference>
<reference evidence="2" key="1">
    <citation type="submission" date="2021-12" db="EMBL/GenBank/DDBJ databases">
        <authorList>
            <person name="King R."/>
        </authorList>
    </citation>
    <scope>NUCLEOTIDE SEQUENCE</scope>
</reference>
<protein>
    <recommendedName>
        <fullName evidence="1">Dynein heavy chain C-terminal domain-containing protein</fullName>
    </recommendedName>
</protein>
<keyword evidence="3" id="KW-1185">Reference proteome</keyword>
<gene>
    <name evidence="2" type="ORF">DIATSA_LOCUS707</name>
</gene>
<name>A0A9N9QL50_9NEOP</name>
<dbReference type="AlphaFoldDB" id="A0A9N9QL50"/>
<organism evidence="2 3">
    <name type="scientific">Diatraea saccharalis</name>
    <name type="common">sugarcane borer</name>
    <dbReference type="NCBI Taxonomy" id="40085"/>
    <lineage>
        <taxon>Eukaryota</taxon>
        <taxon>Metazoa</taxon>
        <taxon>Ecdysozoa</taxon>
        <taxon>Arthropoda</taxon>
        <taxon>Hexapoda</taxon>
        <taxon>Insecta</taxon>
        <taxon>Pterygota</taxon>
        <taxon>Neoptera</taxon>
        <taxon>Endopterygota</taxon>
        <taxon>Lepidoptera</taxon>
        <taxon>Glossata</taxon>
        <taxon>Ditrysia</taxon>
        <taxon>Pyraloidea</taxon>
        <taxon>Crambidae</taxon>
        <taxon>Crambinae</taxon>
        <taxon>Diatraea</taxon>
    </lineage>
</organism>
<dbReference type="OrthoDB" id="5593012at2759"/>
<evidence type="ECO:0000313" key="3">
    <source>
        <dbReference type="Proteomes" id="UP001153714"/>
    </source>
</evidence>
<sequence>MSEALESMASSLARNAVPTMWSSKAYPSLKPLGNLLLIIICMGERFMPARRVYATMGGRWYPEGVLDLWLLLPPGVPHGRLTELRQEEHHSHRHHLLCFRSENWLYVLFYSVLCHERKGTFLRSLVCLTVRC</sequence>
<accession>A0A9N9QL50</accession>
<dbReference type="InterPro" id="IPR041228">
    <property type="entry name" value="Dynein_C"/>
</dbReference>
<reference evidence="2" key="2">
    <citation type="submission" date="2022-10" db="EMBL/GenBank/DDBJ databases">
        <authorList>
            <consortium name="ENA_rothamsted_submissions"/>
            <consortium name="culmorum"/>
            <person name="King R."/>
        </authorList>
    </citation>
    <scope>NUCLEOTIDE SEQUENCE</scope>
</reference>